<evidence type="ECO:0000259" key="2">
    <source>
        <dbReference type="Pfam" id="PF14361"/>
    </source>
</evidence>
<dbReference type="Proteomes" id="UP001170379">
    <property type="component" value="Unassembled WGS sequence"/>
</dbReference>
<evidence type="ECO:0000259" key="1">
    <source>
        <dbReference type="Pfam" id="PF13556"/>
    </source>
</evidence>
<sequence>MPGCSGQSSPISSPDCANALTVDVMANHLLDPTDADQSRWVAVLERVSPEELVERFVDQVRQIDDYANPTVTWAEIRSTALASFVALLDALKRDDHALTEDISTHVGVTRARAEVPMSSLMTAIRVDFQVLWNSIIEVAEDSDAELLIRHANSVWTTVDNYVRQTQLAYMAEEKRMEEEAGSTRRKLLAELLRREELSPQRLEVIGDALGLAADGTFAVAAANEDEAAITALRTKITRLERAGLSPFAQYLDTALVLFVAVPPAPSIAQQLGLDALQQLPIGLIPRAETLAGLRHAVPLAIQLAQLVSKDAVTPELGWTRLIHDRVTELNLGTFLDVHPQLAVCGAAERKNLLAAVRAYLQTGSVSEAAEATFCHRNTLTNRLQRFRELTGLDVTVPQQAALLVVLWA</sequence>
<dbReference type="EMBL" id="PXVD01000006">
    <property type="protein sequence ID" value="MDJ1370765.1"/>
    <property type="molecule type" value="Genomic_DNA"/>
</dbReference>
<dbReference type="PANTHER" id="PTHR33744">
    <property type="entry name" value="CARBOHYDRATE DIACID REGULATOR"/>
    <property type="match status" value="1"/>
</dbReference>
<name>A0ABT7C6F2_9MICO</name>
<evidence type="ECO:0000313" key="4">
    <source>
        <dbReference type="Proteomes" id="UP001170379"/>
    </source>
</evidence>
<dbReference type="InterPro" id="IPR051448">
    <property type="entry name" value="CdaR-like_regulators"/>
</dbReference>
<feature type="domain" description="RsbT co-antagonist protein RsbRD N-terminal" evidence="2">
    <location>
        <begin position="50"/>
        <end position="181"/>
    </location>
</feature>
<accession>A0ABT7C6F2</accession>
<reference evidence="3" key="2">
    <citation type="journal article" date="2022" name="Sci. Rep.">
        <title>In silico prediction of the enzymes involved in the degradation of the herbicide molinate by Gulosibacter molinativorax ON4T.</title>
        <authorList>
            <person name="Lopes A.R."/>
            <person name="Bunin E."/>
            <person name="Viana A.T."/>
            <person name="Froufe H."/>
            <person name="Munoz-Merida A."/>
            <person name="Pinho D."/>
            <person name="Figueiredo J."/>
            <person name="Barroso C."/>
            <person name="Vaz-Moreira I."/>
            <person name="Bellanger X."/>
            <person name="Egas C."/>
            <person name="Nunes O.C."/>
        </authorList>
    </citation>
    <scope>NUCLEOTIDE SEQUENCE</scope>
    <source>
        <strain evidence="3">ON4</strain>
    </source>
</reference>
<dbReference type="PANTHER" id="PTHR33744:SF7">
    <property type="entry name" value="PUCR FAMILY TRANSCRIPTIONAL REGULATOR"/>
    <property type="match status" value="1"/>
</dbReference>
<dbReference type="Gene3D" id="1.10.10.2840">
    <property type="entry name" value="PucR C-terminal helix-turn-helix domain"/>
    <property type="match status" value="1"/>
</dbReference>
<feature type="domain" description="PucR C-terminal helix-turn-helix" evidence="1">
    <location>
        <begin position="352"/>
        <end position="403"/>
    </location>
</feature>
<dbReference type="InterPro" id="IPR042070">
    <property type="entry name" value="PucR_C-HTH_sf"/>
</dbReference>
<gene>
    <name evidence="3" type="ORF">C7K25_05200</name>
</gene>
<evidence type="ECO:0000313" key="3">
    <source>
        <dbReference type="EMBL" id="MDJ1370765.1"/>
    </source>
</evidence>
<dbReference type="Pfam" id="PF13556">
    <property type="entry name" value="HTH_30"/>
    <property type="match status" value="1"/>
</dbReference>
<proteinExistence type="predicted"/>
<dbReference type="InterPro" id="IPR025736">
    <property type="entry name" value="PucR_C-HTH_dom"/>
</dbReference>
<protein>
    <submittedName>
        <fullName evidence="3">PucR family transcriptional regulator</fullName>
    </submittedName>
</protein>
<organism evidence="3 4">
    <name type="scientific">Gulosibacter molinativorax</name>
    <dbReference type="NCBI Taxonomy" id="256821"/>
    <lineage>
        <taxon>Bacteria</taxon>
        <taxon>Bacillati</taxon>
        <taxon>Actinomycetota</taxon>
        <taxon>Actinomycetes</taxon>
        <taxon>Micrococcales</taxon>
        <taxon>Microbacteriaceae</taxon>
        <taxon>Gulosibacter</taxon>
    </lineage>
</organism>
<dbReference type="InterPro" id="IPR025751">
    <property type="entry name" value="RsbRD_N_dom"/>
</dbReference>
<dbReference type="Pfam" id="PF14361">
    <property type="entry name" value="RsbRD_N"/>
    <property type="match status" value="1"/>
</dbReference>
<keyword evidence="4" id="KW-1185">Reference proteome</keyword>
<reference evidence="3" key="1">
    <citation type="submission" date="2018-03" db="EMBL/GenBank/DDBJ databases">
        <authorList>
            <person name="Nunes O.C."/>
            <person name="Lopes A.R."/>
            <person name="Froufe H."/>
            <person name="Munoz-Merida A."/>
            <person name="Barroso C."/>
            <person name="Egas C."/>
        </authorList>
    </citation>
    <scope>NUCLEOTIDE SEQUENCE</scope>
    <source>
        <strain evidence="3">ON4</strain>
    </source>
</reference>
<comment type="caution">
    <text evidence="3">The sequence shown here is derived from an EMBL/GenBank/DDBJ whole genome shotgun (WGS) entry which is preliminary data.</text>
</comment>